<reference evidence="1" key="1">
    <citation type="journal article" date="2021" name="PeerJ">
        <title>Extensive microbial diversity within the chicken gut microbiome revealed by metagenomics and culture.</title>
        <authorList>
            <person name="Gilroy R."/>
            <person name="Ravi A."/>
            <person name="Getino M."/>
            <person name="Pursley I."/>
            <person name="Horton D.L."/>
            <person name="Alikhan N.F."/>
            <person name="Baker D."/>
            <person name="Gharbi K."/>
            <person name="Hall N."/>
            <person name="Watson M."/>
            <person name="Adriaenssens E.M."/>
            <person name="Foster-Nyarko E."/>
            <person name="Jarju S."/>
            <person name="Secka A."/>
            <person name="Antonio M."/>
            <person name="Oren A."/>
            <person name="Chaudhuri R.R."/>
            <person name="La Ragione R."/>
            <person name="Hildebrand F."/>
            <person name="Pallen M.J."/>
        </authorList>
    </citation>
    <scope>NUCLEOTIDE SEQUENCE</scope>
    <source>
        <strain evidence="1">3204</strain>
    </source>
</reference>
<dbReference type="AlphaFoldDB" id="A0A9D1ZPJ5"/>
<proteinExistence type="predicted"/>
<organism evidence="1 2">
    <name type="scientific">Candidatus Companilactobacillus pullicola</name>
    <dbReference type="NCBI Taxonomy" id="2838523"/>
    <lineage>
        <taxon>Bacteria</taxon>
        <taxon>Bacillati</taxon>
        <taxon>Bacillota</taxon>
        <taxon>Bacilli</taxon>
        <taxon>Lactobacillales</taxon>
        <taxon>Lactobacillaceae</taxon>
        <taxon>Companilactobacillus</taxon>
    </lineage>
</organism>
<evidence type="ECO:0000313" key="1">
    <source>
        <dbReference type="EMBL" id="HIY93370.1"/>
    </source>
</evidence>
<dbReference type="Proteomes" id="UP000824013">
    <property type="component" value="Unassembled WGS sequence"/>
</dbReference>
<accession>A0A9D1ZPJ5</accession>
<comment type="caution">
    <text evidence="1">The sequence shown here is derived from an EMBL/GenBank/DDBJ whole genome shotgun (WGS) entry which is preliminary data.</text>
</comment>
<reference evidence="1" key="2">
    <citation type="submission" date="2021-04" db="EMBL/GenBank/DDBJ databases">
        <authorList>
            <person name="Gilroy R."/>
        </authorList>
    </citation>
    <scope>NUCLEOTIDE SEQUENCE</scope>
    <source>
        <strain evidence="1">3204</strain>
    </source>
</reference>
<evidence type="ECO:0000313" key="2">
    <source>
        <dbReference type="Proteomes" id="UP000824013"/>
    </source>
</evidence>
<gene>
    <name evidence="1" type="ORF">H9820_10585</name>
</gene>
<dbReference type="EMBL" id="DXCM01000080">
    <property type="protein sequence ID" value="HIY93370.1"/>
    <property type="molecule type" value="Genomic_DNA"/>
</dbReference>
<protein>
    <submittedName>
        <fullName evidence="1">Uncharacterized protein</fullName>
    </submittedName>
</protein>
<name>A0A9D1ZPJ5_9LACO</name>
<sequence>MDKNAYDKLFTLDKVLNRPRVRLAGINEQKCYFAHGLFDVNKKFTVIMNCKGHKKKKLSLMIRSSDGGNMMRFDIIGKSHHGYATPHLHIFNSENIFDCEFIEKSSLPFPLGRISNDFLDFQKDLEIFFIYNKVKLDNVVFVEEGE</sequence>